<evidence type="ECO:0000256" key="2">
    <source>
        <dbReference type="ARBA" id="ARBA00022737"/>
    </source>
</evidence>
<proteinExistence type="predicted"/>
<feature type="compositionally biased region" description="Low complexity" evidence="3">
    <location>
        <begin position="725"/>
        <end position="735"/>
    </location>
</feature>
<feature type="compositionally biased region" description="Low complexity" evidence="3">
    <location>
        <begin position="869"/>
        <end position="881"/>
    </location>
</feature>
<dbReference type="STRING" id="669874.A0A1E4U3I5"/>
<keyword evidence="1" id="KW-0853">WD repeat</keyword>
<protein>
    <submittedName>
        <fullName evidence="6">Uncharacterized protein</fullName>
    </submittedName>
</protein>
<dbReference type="PANTHER" id="PTHR13743">
    <property type="entry name" value="BEIGE/BEACH-RELATED"/>
    <property type="match status" value="1"/>
</dbReference>
<dbReference type="EMBL" id="KV454011">
    <property type="protein sequence ID" value="ODV98552.1"/>
    <property type="molecule type" value="Genomic_DNA"/>
</dbReference>
<dbReference type="InterPro" id="IPR000409">
    <property type="entry name" value="BEACH_dom"/>
</dbReference>
<dbReference type="Gene3D" id="2.130.10.10">
    <property type="entry name" value="YVTN repeat-like/Quinoprotein amine dehydrogenase"/>
    <property type="match status" value="1"/>
</dbReference>
<dbReference type="SMART" id="SM01026">
    <property type="entry name" value="Beach"/>
    <property type="match status" value="1"/>
</dbReference>
<evidence type="ECO:0000259" key="4">
    <source>
        <dbReference type="PROSITE" id="PS50197"/>
    </source>
</evidence>
<organism evidence="6 7">
    <name type="scientific">Pachysolen tannophilus NRRL Y-2460</name>
    <dbReference type="NCBI Taxonomy" id="669874"/>
    <lineage>
        <taxon>Eukaryota</taxon>
        <taxon>Fungi</taxon>
        <taxon>Dikarya</taxon>
        <taxon>Ascomycota</taxon>
        <taxon>Saccharomycotina</taxon>
        <taxon>Pichiomycetes</taxon>
        <taxon>Pachysolenaceae</taxon>
        <taxon>Pachysolen</taxon>
    </lineage>
</organism>
<evidence type="ECO:0000313" key="7">
    <source>
        <dbReference type="Proteomes" id="UP000094236"/>
    </source>
</evidence>
<feature type="domain" description="BEACH" evidence="4">
    <location>
        <begin position="992"/>
        <end position="1286"/>
    </location>
</feature>
<accession>A0A1E4U3I5</accession>
<evidence type="ECO:0000256" key="3">
    <source>
        <dbReference type="SAM" id="MobiDB-lite"/>
    </source>
</evidence>
<dbReference type="PANTHER" id="PTHR13743:SF123">
    <property type="entry name" value="PROTEIN FAN"/>
    <property type="match status" value="1"/>
</dbReference>
<evidence type="ECO:0000259" key="5">
    <source>
        <dbReference type="PROSITE" id="PS51783"/>
    </source>
</evidence>
<dbReference type="SUPFAM" id="SSF81837">
    <property type="entry name" value="BEACH domain"/>
    <property type="match status" value="1"/>
</dbReference>
<dbReference type="PROSITE" id="PS51783">
    <property type="entry name" value="PH_BEACH"/>
    <property type="match status" value="1"/>
</dbReference>
<name>A0A1E4U3I5_PACTA</name>
<dbReference type="SUPFAM" id="SSF50729">
    <property type="entry name" value="PH domain-like"/>
    <property type="match status" value="1"/>
</dbReference>
<dbReference type="InterPro" id="IPR011993">
    <property type="entry name" value="PH-like_dom_sf"/>
</dbReference>
<feature type="domain" description="BEACH-type PH" evidence="5">
    <location>
        <begin position="797"/>
        <end position="945"/>
    </location>
</feature>
<feature type="region of interest" description="Disordered" evidence="3">
    <location>
        <begin position="723"/>
        <end position="742"/>
    </location>
</feature>
<gene>
    <name evidence="6" type="ORF">PACTADRAFT_48290</name>
</gene>
<dbReference type="CDD" id="cd06071">
    <property type="entry name" value="Beach"/>
    <property type="match status" value="1"/>
</dbReference>
<evidence type="ECO:0000256" key="1">
    <source>
        <dbReference type="ARBA" id="ARBA00022574"/>
    </source>
</evidence>
<dbReference type="Gene3D" id="2.30.29.30">
    <property type="entry name" value="Pleckstrin-homology domain (PH domain)/Phosphotyrosine-binding domain (PTB)"/>
    <property type="match status" value="1"/>
</dbReference>
<feature type="region of interest" description="Disordered" evidence="3">
    <location>
        <begin position="866"/>
        <end position="888"/>
    </location>
</feature>
<evidence type="ECO:0000313" key="6">
    <source>
        <dbReference type="EMBL" id="ODV98552.1"/>
    </source>
</evidence>
<dbReference type="SUPFAM" id="SSF50978">
    <property type="entry name" value="WD40 repeat-like"/>
    <property type="match status" value="1"/>
</dbReference>
<dbReference type="FunFam" id="1.10.1540.10:FF:000002">
    <property type="entry name" value="WD repeat and FYVE domain containing 3"/>
    <property type="match status" value="1"/>
</dbReference>
<sequence length="1632" mass="185478">MRIIKRFIQALKYESFGKDILPVVHNSLLILIKANPTAEIMRSLSLYIVYALNEKNAETEDNKEESLQKCCGICALDVLVSFICDPSLISSSLTSSSNHHNESSMTAVFYKKLSKSITVRWILLLLDDSNPKVVKLSLRLLIRMLAILGLKFYNNFIAHNGLDILATTLNKWWFDNEIVVLLYSGVFGISQSQDLGSDLVQFAKRLSKRGNKLQIAMPSFLYLINSLIIYGIEELDSYGKNQLNKNGNNEKFDDITLNLTSLLNSYIIASETSYENIISLKNFFRSDIKWLSDNLTILNKLDCLSYNVKTIEIINAYHNFIRILSHNFIELLFNNDAGNGKFPGNEGSVDFVKVIDNMQNQESSLVLHRLIYPKILEHMQNFKDVLPDLIINGDKSPVFLVCSLKFFESCYESLNSHKWNTDELLRFIEVISNVAEFSELKRINEKYVSKFKDILGDVYLKCFIESIHLSDFETVKKLLINHLLFHQTIYFGNDVLDNKKISTLITLLIKNCELEIEDVEISSLSINALRMLLLYRQNDIEKIVELISAKLDNKFTITANFFNALLVSSDEEVENKIFNDSNVSNVFSENFKIIIEENSTYLQLPKLDDKLVQISNNGFTANEDFINNFEKDNRNWKKSIVSSELSKYYRHIQDHQDNVQFYISIYNNMRIESTRVLYGENTLSFQWYVDSIEGANRMRKRLIPEFDKNDSSVLLLADSNSAKLNESNNENGNNNEEGDSNNREILTSTLSDLSSSSSKNAELTEGFELIDIDQSSTAEEIDLIQEDKNRKVLRSLYIGDKIIDLWNTSQILGLEAIESILIMGNTHLYLIKNYFHCSNNGEIVDIDDAPAEERDPYMQLIIGPKKKNNNNLATNGNNTNGSSQETKLKKDHQTKSWELEKLTSVSKRQFLFRDVALEFFFVDGSSFLITCKTTKERDTIYSKVSHLATGKGIDKDLSQAFKFAAASFSAHNNNNGNGASTSNKFFNKLSNAFNSNSINFSQITKKWQRGEMSNFYYLMIINTLAGRTFNDLTQYPVFPWVIADYSSEELDLSDPNIYRDLTRPMGGQGENRENTFKERYEALASLEDPDAPPFHYGTHYSSAMIVTSYLIRLEPYVQSYLLLQGGKFDHADRLFYSIAKAWNSASKENTTDVRELIPEFFYLPEFLTNENNYNFGKLQDGTPVKDVELPPWAKNDPTIFIQKNREALESPYASSHLHEWIDLIFGYKQRGQSAVEATNVFHHLSYNGAIDLDKIDDEIERRAMTGIIHNFGQTPLQIFTKAHPARDELQSPKLDIKKMLDIPISISESNLKLPIKNIELKDDHWKGHSSLYCNAEKILIRGTGIIGSLSVNGVVFEQLHNSKINALVPYGNRMFLTGSSDGTIHSWKYIIKSSFNSSSSVTIGRKDSFGDSKDGRNSNNSLNFLGVLRAHNSSVIDIKVAPAFNSALSLDERGNVWLLDLVRLNVVRKIKTNNKEKVQNIAIANDTGNIVAASATWIEVFTINGTLIISQNLYEYDPATSNIENKISAIDFAQPNWSFINSSPHHEYWEKSSIIVVGGINKVEVLELKVFAGKWNLTNFRTFNLTSENASGTTIITTVKMKLTTELDGDGTKVGSAEIVCGDNRGRVINWH</sequence>
<dbReference type="InterPro" id="IPR036372">
    <property type="entry name" value="BEACH_dom_sf"/>
</dbReference>
<reference evidence="7" key="1">
    <citation type="submission" date="2016-05" db="EMBL/GenBank/DDBJ databases">
        <title>Comparative genomics of biotechnologically important yeasts.</title>
        <authorList>
            <consortium name="DOE Joint Genome Institute"/>
            <person name="Riley R."/>
            <person name="Haridas S."/>
            <person name="Wolfe K.H."/>
            <person name="Lopes M.R."/>
            <person name="Hittinger C.T."/>
            <person name="Goker M."/>
            <person name="Salamov A."/>
            <person name="Wisecaver J."/>
            <person name="Long T.M."/>
            <person name="Aerts A.L."/>
            <person name="Barry K."/>
            <person name="Choi C."/>
            <person name="Clum A."/>
            <person name="Coughlan A.Y."/>
            <person name="Deshpande S."/>
            <person name="Douglass A.P."/>
            <person name="Hanson S.J."/>
            <person name="Klenk H.-P."/>
            <person name="Labutti K."/>
            <person name="Lapidus A."/>
            <person name="Lindquist E."/>
            <person name="Lipzen A."/>
            <person name="Meier-Kolthoff J.P."/>
            <person name="Ohm R.A."/>
            <person name="Otillar R.P."/>
            <person name="Pangilinan J."/>
            <person name="Peng Y."/>
            <person name="Rokas A."/>
            <person name="Rosa C.A."/>
            <person name="Scheuner C."/>
            <person name="Sibirny A.A."/>
            <person name="Slot J.C."/>
            <person name="Stielow J.B."/>
            <person name="Sun H."/>
            <person name="Kurtzman C.P."/>
            <person name="Blackwell M."/>
            <person name="Grigoriev I.V."/>
            <person name="Jeffries T.W."/>
        </authorList>
    </citation>
    <scope>NUCLEOTIDE SEQUENCE [LARGE SCALE GENOMIC DNA]</scope>
    <source>
        <strain evidence="7">NRRL Y-2460</strain>
    </source>
</reference>
<dbReference type="OrthoDB" id="26681at2759"/>
<dbReference type="Gene3D" id="1.10.1540.10">
    <property type="entry name" value="BEACH domain"/>
    <property type="match status" value="1"/>
</dbReference>
<keyword evidence="2" id="KW-0677">Repeat</keyword>
<dbReference type="InterPro" id="IPR036322">
    <property type="entry name" value="WD40_repeat_dom_sf"/>
</dbReference>
<dbReference type="InterPro" id="IPR050865">
    <property type="entry name" value="BEACH_Domain"/>
</dbReference>
<dbReference type="InterPro" id="IPR023362">
    <property type="entry name" value="PH-BEACH_dom"/>
</dbReference>
<dbReference type="Pfam" id="PF02138">
    <property type="entry name" value="Beach"/>
    <property type="match status" value="1"/>
</dbReference>
<keyword evidence="7" id="KW-1185">Reference proteome</keyword>
<dbReference type="Pfam" id="PF14844">
    <property type="entry name" value="PH_BEACH"/>
    <property type="match status" value="1"/>
</dbReference>
<dbReference type="InterPro" id="IPR015943">
    <property type="entry name" value="WD40/YVTN_repeat-like_dom_sf"/>
</dbReference>
<dbReference type="PROSITE" id="PS50197">
    <property type="entry name" value="BEACH"/>
    <property type="match status" value="1"/>
</dbReference>
<dbReference type="Proteomes" id="UP000094236">
    <property type="component" value="Unassembled WGS sequence"/>
</dbReference>